<keyword evidence="7 9" id="KW-0503">Monooxygenase</keyword>
<comment type="cofactor">
    <cofactor evidence="1 8">
        <name>heme</name>
        <dbReference type="ChEBI" id="CHEBI:30413"/>
    </cofactor>
</comment>
<evidence type="ECO:0000256" key="4">
    <source>
        <dbReference type="ARBA" id="ARBA00022723"/>
    </source>
</evidence>
<feature type="binding site" description="axial binding residue" evidence="8">
    <location>
        <position position="407"/>
    </location>
    <ligand>
        <name>heme</name>
        <dbReference type="ChEBI" id="CHEBI:30413"/>
    </ligand>
    <ligandPart>
        <name>Fe</name>
        <dbReference type="ChEBI" id="CHEBI:18248"/>
    </ligandPart>
</feature>
<evidence type="ECO:0000256" key="8">
    <source>
        <dbReference type="PIRSR" id="PIRSR602401-1"/>
    </source>
</evidence>
<dbReference type="PRINTS" id="PR00463">
    <property type="entry name" value="EP450I"/>
</dbReference>
<keyword evidence="5" id="KW-0560">Oxidoreductase</keyword>
<dbReference type="GO" id="GO:0005506">
    <property type="term" value="F:iron ion binding"/>
    <property type="evidence" value="ECO:0007669"/>
    <property type="project" value="InterPro"/>
</dbReference>
<dbReference type="KEGG" id="mnt:21387266"/>
<evidence type="ECO:0000313" key="10">
    <source>
        <dbReference type="Proteomes" id="UP000030645"/>
    </source>
</evidence>
<gene>
    <name evidence="9" type="ORF">L484_003742</name>
</gene>
<dbReference type="GO" id="GO:0020037">
    <property type="term" value="F:heme binding"/>
    <property type="evidence" value="ECO:0007669"/>
    <property type="project" value="InterPro"/>
</dbReference>
<name>W9SCB8_9ROSA</name>
<dbReference type="Proteomes" id="UP000030645">
    <property type="component" value="Unassembled WGS sequence"/>
</dbReference>
<evidence type="ECO:0000313" key="9">
    <source>
        <dbReference type="EMBL" id="EXC25308.1"/>
    </source>
</evidence>
<keyword evidence="10" id="KW-1185">Reference proteome</keyword>
<evidence type="ECO:0000256" key="3">
    <source>
        <dbReference type="ARBA" id="ARBA00022617"/>
    </source>
</evidence>
<dbReference type="STRING" id="981085.W9SCB8"/>
<organism evidence="9 10">
    <name type="scientific">Morus notabilis</name>
    <dbReference type="NCBI Taxonomy" id="981085"/>
    <lineage>
        <taxon>Eukaryota</taxon>
        <taxon>Viridiplantae</taxon>
        <taxon>Streptophyta</taxon>
        <taxon>Embryophyta</taxon>
        <taxon>Tracheophyta</taxon>
        <taxon>Spermatophyta</taxon>
        <taxon>Magnoliopsida</taxon>
        <taxon>eudicotyledons</taxon>
        <taxon>Gunneridae</taxon>
        <taxon>Pentapetalae</taxon>
        <taxon>rosids</taxon>
        <taxon>fabids</taxon>
        <taxon>Rosales</taxon>
        <taxon>Moraceae</taxon>
        <taxon>Moreae</taxon>
        <taxon>Morus</taxon>
    </lineage>
</organism>
<keyword evidence="6 8" id="KW-0408">Iron</keyword>
<evidence type="ECO:0000256" key="1">
    <source>
        <dbReference type="ARBA" id="ARBA00001971"/>
    </source>
</evidence>
<evidence type="ECO:0000256" key="7">
    <source>
        <dbReference type="ARBA" id="ARBA00023033"/>
    </source>
</evidence>
<dbReference type="EMBL" id="KE346066">
    <property type="protein sequence ID" value="EXC25308.1"/>
    <property type="molecule type" value="Genomic_DNA"/>
</dbReference>
<dbReference type="GO" id="GO:0016705">
    <property type="term" value="F:oxidoreductase activity, acting on paired donors, with incorporation or reduction of molecular oxygen"/>
    <property type="evidence" value="ECO:0007669"/>
    <property type="project" value="InterPro"/>
</dbReference>
<dbReference type="OrthoDB" id="2789670at2759"/>
<evidence type="ECO:0000256" key="2">
    <source>
        <dbReference type="ARBA" id="ARBA00010617"/>
    </source>
</evidence>
<proteinExistence type="inferred from homology"/>
<evidence type="ECO:0000256" key="5">
    <source>
        <dbReference type="ARBA" id="ARBA00023002"/>
    </source>
</evidence>
<reference evidence="10" key="1">
    <citation type="submission" date="2013-01" db="EMBL/GenBank/DDBJ databases">
        <title>Draft Genome Sequence of a Mulberry Tree, Morus notabilis C.K. Schneid.</title>
        <authorList>
            <person name="He N."/>
            <person name="Zhao S."/>
        </authorList>
    </citation>
    <scope>NUCLEOTIDE SEQUENCE</scope>
</reference>
<dbReference type="InterPro" id="IPR001128">
    <property type="entry name" value="Cyt_P450"/>
</dbReference>
<dbReference type="AlphaFoldDB" id="W9SCB8"/>
<dbReference type="eggNOG" id="KOG0156">
    <property type="taxonomic scope" value="Eukaryota"/>
</dbReference>
<protein>
    <submittedName>
        <fullName evidence="9">Phenylalanine N-monooxygenase</fullName>
    </submittedName>
</protein>
<dbReference type="PANTHER" id="PTHR47944">
    <property type="entry name" value="CYTOCHROME P450 98A9"/>
    <property type="match status" value="1"/>
</dbReference>
<dbReference type="Gene3D" id="1.10.630.10">
    <property type="entry name" value="Cytochrome P450"/>
    <property type="match status" value="1"/>
</dbReference>
<dbReference type="SUPFAM" id="SSF48264">
    <property type="entry name" value="Cytochrome P450"/>
    <property type="match status" value="1"/>
</dbReference>
<evidence type="ECO:0000256" key="6">
    <source>
        <dbReference type="ARBA" id="ARBA00023004"/>
    </source>
</evidence>
<dbReference type="InterPro" id="IPR036396">
    <property type="entry name" value="Cyt_P450_sf"/>
</dbReference>
<dbReference type="PANTHER" id="PTHR47944:SF19">
    <property type="entry name" value="CYTOCHROME P450 77A4"/>
    <property type="match status" value="1"/>
</dbReference>
<accession>W9SCB8</accession>
<dbReference type="InterPro" id="IPR002401">
    <property type="entry name" value="Cyt_P450_E_grp-I"/>
</dbReference>
<sequence>MLRNGTAHQWIHRLMKELKTDIACFRLGNSHVIAVSSPEIAREFLKKHDAIFASRPETKATCIVSKAYLTTALGQGGEQWKKMRRILVSQVLSQSKMRRLLDMRNQEADNLVRFLYNQCSKSFEGDDVVVRTAAQHYPANAMRRMMFGRRYFGKGREDGGPGFEEEEYVSSLFTMLLHIYAFSVSDYFPWLQSLDLDGHQKTVCDAVKVVDKYHDPIITDRIQEWRGGKKTQPEDLLDVLISLKDSNGNPLLSKDEIRAQVMEIFLATVDNPYNAAEWALSEMINQPNLIEKAVEELDRVVGKDRLLQESDIPHLPYVVACAREALRLHPVAPFNLPHVSSADCTVAGYFIPKGSTVLLSRLGLGRNPAVWDDPLRFHPERHLPEGHVDLAETELRFISFTRGRRGCVGAGLGSNLTVMLLGRLLQGFTWSIPVGVEKIDLCADAGSLFKATPLFAHAKPRLNPSVYKSLL</sequence>
<keyword evidence="4 8" id="KW-0479">Metal-binding</keyword>
<dbReference type="GO" id="GO:0004497">
    <property type="term" value="F:monooxygenase activity"/>
    <property type="evidence" value="ECO:0007669"/>
    <property type="project" value="UniProtKB-KW"/>
</dbReference>
<dbReference type="Pfam" id="PF00067">
    <property type="entry name" value="p450"/>
    <property type="match status" value="1"/>
</dbReference>
<comment type="similarity">
    <text evidence="2">Belongs to the cytochrome P450 family.</text>
</comment>
<keyword evidence="3 8" id="KW-0349">Heme</keyword>